<feature type="transmembrane region" description="Helical" evidence="1">
    <location>
        <begin position="167"/>
        <end position="188"/>
    </location>
</feature>
<dbReference type="InterPro" id="IPR007569">
    <property type="entry name" value="DUF559"/>
</dbReference>
<keyword evidence="1" id="KW-1133">Transmembrane helix</keyword>
<sequence length="321" mass="35223">MNQDEWLSRNAAQFGSEFERLFALQVLSLVAEIRYESLSLQFPFKDVDGKQRYCDFVISEEGGVRIAIEIDGYDKRGDGTGMSHDDFIDWQRRQAALTSQGWRVLRFANRDVRDEPARCAGHIRALLEEERKKAHSLLSHTRQHAGAQQLAAVQGSQIKGLNKEVSVMKYTIMSFTALIAVLIVVFAFKGNESSAGPVLASSAVAAPAAPAALQGATCDNPLDWREAARHVGQSAAVVGPIIKVTYKPTAKGQPTWIDLGAGFPSTQRLGLVVWGEHRAAFAPLLSQPLEGRNVCVIGRIEQYKGVPRIELKSSGQLQLLN</sequence>
<keyword evidence="1" id="KW-0812">Transmembrane</keyword>
<dbReference type="RefSeq" id="WP_163940476.1">
    <property type="nucleotide sequence ID" value="NZ_JAAHBU010000010.1"/>
</dbReference>
<organism evidence="3 4">
    <name type="scientific">Pseudomonas brassicae</name>
    <dbReference type="NCBI Taxonomy" id="2708063"/>
    <lineage>
        <taxon>Bacteria</taxon>
        <taxon>Pseudomonadati</taxon>
        <taxon>Pseudomonadota</taxon>
        <taxon>Gammaproteobacteria</taxon>
        <taxon>Pseudomonadales</taxon>
        <taxon>Pseudomonadaceae</taxon>
        <taxon>Pseudomonas</taxon>
    </lineage>
</organism>
<reference evidence="3 4" key="1">
    <citation type="submission" date="2020-02" db="EMBL/GenBank/DDBJ databases">
        <title>Broccoli isolated Pseudomonas sp.</title>
        <authorList>
            <person name="Fujikawa T."/>
            <person name="Sawada H."/>
        </authorList>
    </citation>
    <scope>NUCLEOTIDE SEQUENCE [LARGE SCALE GENOMIC DNA]</scope>
    <source>
        <strain evidence="3 4">MAFF212427</strain>
    </source>
</reference>
<gene>
    <name evidence="3" type="ORF">G3436_01075</name>
</gene>
<dbReference type="Gene3D" id="3.40.960.10">
    <property type="entry name" value="VSR Endonuclease"/>
    <property type="match status" value="1"/>
</dbReference>
<accession>A0A6B3NMC5</accession>
<dbReference type="EMBL" id="JAAHBU010000010">
    <property type="protein sequence ID" value="NER62753.1"/>
    <property type="molecule type" value="Genomic_DNA"/>
</dbReference>
<evidence type="ECO:0000259" key="2">
    <source>
        <dbReference type="Pfam" id="PF04480"/>
    </source>
</evidence>
<name>A0A6B3NMC5_9PSED</name>
<dbReference type="Pfam" id="PF04480">
    <property type="entry name" value="DUF559"/>
    <property type="match status" value="1"/>
</dbReference>
<evidence type="ECO:0000313" key="4">
    <source>
        <dbReference type="Proteomes" id="UP000482634"/>
    </source>
</evidence>
<dbReference type="Proteomes" id="UP000482634">
    <property type="component" value="Unassembled WGS sequence"/>
</dbReference>
<comment type="caution">
    <text evidence="3">The sequence shown here is derived from an EMBL/GenBank/DDBJ whole genome shotgun (WGS) entry which is preliminary data.</text>
</comment>
<keyword evidence="4" id="KW-1185">Reference proteome</keyword>
<dbReference type="AlphaFoldDB" id="A0A6B3NMC5"/>
<protein>
    <submittedName>
        <fullName evidence="3">DUF559 domain-containing protein</fullName>
    </submittedName>
</protein>
<evidence type="ECO:0000313" key="3">
    <source>
        <dbReference type="EMBL" id="NER62753.1"/>
    </source>
</evidence>
<evidence type="ECO:0000256" key="1">
    <source>
        <dbReference type="SAM" id="Phobius"/>
    </source>
</evidence>
<proteinExistence type="predicted"/>
<feature type="domain" description="DUF559" evidence="2">
    <location>
        <begin position="54"/>
        <end position="127"/>
    </location>
</feature>
<keyword evidence="1" id="KW-0472">Membrane</keyword>